<keyword evidence="2" id="KW-1185">Reference proteome</keyword>
<dbReference type="RefSeq" id="WP_169656073.1">
    <property type="nucleotide sequence ID" value="NZ_JABANE010000014.1"/>
</dbReference>
<organism evidence="1 2">
    <name type="scientific">Flammeovirga aprica JL-4</name>
    <dbReference type="NCBI Taxonomy" id="694437"/>
    <lineage>
        <taxon>Bacteria</taxon>
        <taxon>Pseudomonadati</taxon>
        <taxon>Bacteroidota</taxon>
        <taxon>Cytophagia</taxon>
        <taxon>Cytophagales</taxon>
        <taxon>Flammeovirgaceae</taxon>
        <taxon>Flammeovirga</taxon>
    </lineage>
</organism>
<dbReference type="EMBL" id="JABANE010000014">
    <property type="protein sequence ID" value="NME67744.1"/>
    <property type="molecule type" value="Genomic_DNA"/>
</dbReference>
<comment type="caution">
    <text evidence="1">The sequence shown here is derived from an EMBL/GenBank/DDBJ whole genome shotgun (WGS) entry which is preliminary data.</text>
</comment>
<evidence type="ECO:0000313" key="2">
    <source>
        <dbReference type="Proteomes" id="UP000576082"/>
    </source>
</evidence>
<evidence type="ECO:0000313" key="1">
    <source>
        <dbReference type="EMBL" id="NME67744.1"/>
    </source>
</evidence>
<proteinExistence type="predicted"/>
<sequence length="181" mass="20750">MKNIKSLNISDEAKDSIQHHAVHLRRLTNTHVDLKEVNENNLKILIDISESSLPEEEAIERGENVFKYHLTEDYNIQSEIKKFKAEKESTAVIPHHFGITPSKNISGTTISSTEPPFYTCEVTSEKSENVEAVLILGQQYFIKCTDYDTQMTSDDLKINLKNVASFCSNWFDEFGYMLELK</sequence>
<dbReference type="AlphaFoldDB" id="A0A7X9RTR6"/>
<protein>
    <submittedName>
        <fullName evidence="1">Uncharacterized protein</fullName>
    </submittedName>
</protein>
<dbReference type="Proteomes" id="UP000576082">
    <property type="component" value="Unassembled WGS sequence"/>
</dbReference>
<gene>
    <name evidence="1" type="ORF">HHU12_07205</name>
</gene>
<reference evidence="1 2" key="1">
    <citation type="submission" date="2020-04" db="EMBL/GenBank/DDBJ databases">
        <title>Flammeovirga sp. SR4, a novel species isolated from seawater.</title>
        <authorList>
            <person name="Wang X."/>
        </authorList>
    </citation>
    <scope>NUCLEOTIDE SEQUENCE [LARGE SCALE GENOMIC DNA]</scope>
    <source>
        <strain evidence="1 2">ATCC 23126</strain>
    </source>
</reference>
<accession>A0A7X9RTR6</accession>
<name>A0A7X9RTR6_9BACT</name>